<dbReference type="EMBL" id="CH473948">
    <property type="protein sequence ID" value="EDM04643.1"/>
    <property type="molecule type" value="Genomic_DNA"/>
</dbReference>
<proteinExistence type="predicted"/>
<reference evidence="1 2" key="1">
    <citation type="submission" date="2005-07" db="EMBL/GenBank/DDBJ databases">
        <authorList>
            <person name="Mural R.J."/>
            <person name="Li P.W."/>
            <person name="Adams M.D."/>
            <person name="Amanatides P.G."/>
            <person name="Baden-Tillson H."/>
            <person name="Barnstead M."/>
            <person name="Chin S.H."/>
            <person name="Dew I."/>
            <person name="Evans C.A."/>
            <person name="Ferriera S."/>
            <person name="Flanigan M."/>
            <person name="Fosler C."/>
            <person name="Glodek A."/>
            <person name="Gu Z."/>
            <person name="Holt R.A."/>
            <person name="Jennings D."/>
            <person name="Kraft C.L."/>
            <person name="Lu F."/>
            <person name="Nguyen T."/>
            <person name="Nusskern D.R."/>
            <person name="Pfannkoch C.M."/>
            <person name="Sitter C."/>
            <person name="Sutton G.G."/>
            <person name="Venter J.C."/>
            <person name="Wang Z."/>
            <person name="Woodage T."/>
            <person name="Zheng X.H."/>
            <person name="Zhong F."/>
        </authorList>
    </citation>
    <scope>NUCLEOTIDE SEQUENCE [LARGE SCALE GENOMIC DNA]</scope>
    <source>
        <strain>BN</strain>
        <strain evidence="2">Sprague-Dawley</strain>
    </source>
</reference>
<dbReference type="Proteomes" id="UP000234681">
    <property type="component" value="Chromosome 10"/>
</dbReference>
<name>A6HF38_RAT</name>
<evidence type="ECO:0000313" key="1">
    <source>
        <dbReference type="EMBL" id="EDM04643.1"/>
    </source>
</evidence>
<sequence>MRNRKRVKEINQFVDHMQSELDNLECGDIID</sequence>
<evidence type="ECO:0000313" key="2">
    <source>
        <dbReference type="Proteomes" id="UP000234681"/>
    </source>
</evidence>
<organism evidence="1 2">
    <name type="scientific">Rattus norvegicus</name>
    <name type="common">Rat</name>
    <dbReference type="NCBI Taxonomy" id="10116"/>
    <lineage>
        <taxon>Eukaryota</taxon>
        <taxon>Metazoa</taxon>
        <taxon>Chordata</taxon>
        <taxon>Craniata</taxon>
        <taxon>Vertebrata</taxon>
        <taxon>Euteleostomi</taxon>
        <taxon>Mammalia</taxon>
        <taxon>Eutheria</taxon>
        <taxon>Euarchontoglires</taxon>
        <taxon>Glires</taxon>
        <taxon>Rodentia</taxon>
        <taxon>Myomorpha</taxon>
        <taxon>Muroidea</taxon>
        <taxon>Muridae</taxon>
        <taxon>Murinae</taxon>
        <taxon>Rattus</taxon>
    </lineage>
</organism>
<accession>A6HF38</accession>
<dbReference type="AlphaFoldDB" id="A6HF38"/>
<protein>
    <submittedName>
        <fullName evidence="1">RCG34489</fullName>
    </submittedName>
</protein>
<gene>
    <name evidence="1" type="ORF">rCG_34489</name>
</gene>